<comment type="caution">
    <text evidence="2">The sequence shown here is derived from an EMBL/GenBank/DDBJ whole genome shotgun (WGS) entry which is preliminary data.</text>
</comment>
<feature type="region of interest" description="Disordered" evidence="1">
    <location>
        <begin position="1"/>
        <end position="66"/>
    </location>
</feature>
<feature type="region of interest" description="Disordered" evidence="1">
    <location>
        <begin position="303"/>
        <end position="374"/>
    </location>
</feature>
<proteinExistence type="predicted"/>
<dbReference type="Proteomes" id="UP001305779">
    <property type="component" value="Unassembled WGS sequence"/>
</dbReference>
<feature type="compositionally biased region" description="Basic and acidic residues" evidence="1">
    <location>
        <begin position="160"/>
        <end position="170"/>
    </location>
</feature>
<dbReference type="EMBL" id="JAXOVC010000004">
    <property type="protein sequence ID" value="KAK4503193.1"/>
    <property type="molecule type" value="Genomic_DNA"/>
</dbReference>
<name>A0ABR0EPS1_ZASCE</name>
<protein>
    <recommendedName>
        <fullName evidence="4">DUF3835 domain-containing protein</fullName>
    </recommendedName>
</protein>
<feature type="region of interest" description="Disordered" evidence="1">
    <location>
        <begin position="205"/>
        <end position="239"/>
    </location>
</feature>
<sequence>MAHMNDSDPARVLASSPNIPRVKSPPLAFERTPNDVLLAPTEVGNSTGASLGSPSNMGRTSPLTPGSMHEQHLQILVDQQANAIQLLHEAFGAERQAWSLEKERLYQRIASLEQLLKSGDHWSPAKSPVMSPSGVGEIVSPTARAVAANPSLPTIVEHENVNPLSSRRENAPASIDLPSISGLPDEEPRRQSVVTFTNEEGLQVQEIPPRSNGLSPPPPLNRMHAGHTPIRAPRPPTPPPQNMSMDGIEDTPTRNNTHINTLLSQSNDEDEDVELKGPLNMPELPNNPDETNFTLDMLSKKLEKIQSNPEEGKPMVFAQPSPGLASPASELDSKDLSPNSKAKHEEAPYAPIGTHQPHSNLSSNALSPTTSNVLPISPQEAHEAQVQAEFEQGGIRLKKKTSVNFGAPFGSLGFAPRRASQDKS</sequence>
<feature type="compositionally biased region" description="Polar residues" evidence="1">
    <location>
        <begin position="43"/>
        <end position="64"/>
    </location>
</feature>
<feature type="compositionally biased region" description="Polar residues" evidence="1">
    <location>
        <begin position="356"/>
        <end position="374"/>
    </location>
</feature>
<keyword evidence="3" id="KW-1185">Reference proteome</keyword>
<gene>
    <name evidence="2" type="ORF">PRZ48_006621</name>
</gene>
<evidence type="ECO:0000313" key="2">
    <source>
        <dbReference type="EMBL" id="KAK4503193.1"/>
    </source>
</evidence>
<evidence type="ECO:0000256" key="1">
    <source>
        <dbReference type="SAM" id="MobiDB-lite"/>
    </source>
</evidence>
<accession>A0ABR0EPS1</accession>
<evidence type="ECO:0000313" key="3">
    <source>
        <dbReference type="Proteomes" id="UP001305779"/>
    </source>
</evidence>
<feature type="region of interest" description="Disordered" evidence="1">
    <location>
        <begin position="160"/>
        <end position="188"/>
    </location>
</feature>
<evidence type="ECO:0008006" key="4">
    <source>
        <dbReference type="Google" id="ProtNLM"/>
    </source>
</evidence>
<reference evidence="2 3" key="1">
    <citation type="journal article" date="2023" name="G3 (Bethesda)">
        <title>A chromosome-level genome assembly of Zasmidium syzygii isolated from banana leaves.</title>
        <authorList>
            <person name="van Westerhoven A.C."/>
            <person name="Mehrabi R."/>
            <person name="Talebi R."/>
            <person name="Steentjes M.B.F."/>
            <person name="Corcolon B."/>
            <person name="Chong P.A."/>
            <person name="Kema G.H.J."/>
            <person name="Seidl M.F."/>
        </authorList>
    </citation>
    <scope>NUCLEOTIDE SEQUENCE [LARGE SCALE GENOMIC DNA]</scope>
    <source>
        <strain evidence="2 3">P124</strain>
    </source>
</reference>
<organism evidence="2 3">
    <name type="scientific">Zasmidium cellare</name>
    <name type="common">Wine cellar mold</name>
    <name type="synonym">Racodium cellare</name>
    <dbReference type="NCBI Taxonomy" id="395010"/>
    <lineage>
        <taxon>Eukaryota</taxon>
        <taxon>Fungi</taxon>
        <taxon>Dikarya</taxon>
        <taxon>Ascomycota</taxon>
        <taxon>Pezizomycotina</taxon>
        <taxon>Dothideomycetes</taxon>
        <taxon>Dothideomycetidae</taxon>
        <taxon>Mycosphaerellales</taxon>
        <taxon>Mycosphaerellaceae</taxon>
        <taxon>Zasmidium</taxon>
    </lineage>
</organism>